<reference evidence="2" key="1">
    <citation type="journal article" date="2012" name="PLoS Genet.">
        <title>The genomes of the fungal plant pathogens Cladosporium fulvum and Dothistroma septosporum reveal adaptation to different hosts and lifestyles but also signatures of common ancestry.</title>
        <authorList>
            <person name="de Wit P.J.G.M."/>
            <person name="van der Burgt A."/>
            <person name="Oekmen B."/>
            <person name="Stergiopoulos I."/>
            <person name="Abd-Elsalam K.A."/>
            <person name="Aerts A.L."/>
            <person name="Bahkali A.H."/>
            <person name="Beenen H.G."/>
            <person name="Chettri P."/>
            <person name="Cox M.P."/>
            <person name="Datema E."/>
            <person name="de Vries R.P."/>
            <person name="Dhillon B."/>
            <person name="Ganley A.R."/>
            <person name="Griffiths S.A."/>
            <person name="Guo Y."/>
            <person name="Hamelin R.C."/>
            <person name="Henrissat B."/>
            <person name="Kabir M.S."/>
            <person name="Jashni M.K."/>
            <person name="Kema G."/>
            <person name="Klaubauf S."/>
            <person name="Lapidus A."/>
            <person name="Levasseur A."/>
            <person name="Lindquist E."/>
            <person name="Mehrabi R."/>
            <person name="Ohm R.A."/>
            <person name="Owen T.J."/>
            <person name="Salamov A."/>
            <person name="Schwelm A."/>
            <person name="Schijlen E."/>
            <person name="Sun H."/>
            <person name="van den Burg H.A."/>
            <person name="van Ham R.C.H.J."/>
            <person name="Zhang S."/>
            <person name="Goodwin S.B."/>
            <person name="Grigoriev I.V."/>
            <person name="Collemare J."/>
            <person name="Bradshaw R.E."/>
        </authorList>
    </citation>
    <scope>NUCLEOTIDE SEQUENCE [LARGE SCALE GENOMIC DNA]</scope>
    <source>
        <strain evidence="2">NZE10 / CBS 128990</strain>
    </source>
</reference>
<proteinExistence type="predicted"/>
<name>M2Y117_DOTSN</name>
<evidence type="ECO:0000313" key="2">
    <source>
        <dbReference type="Proteomes" id="UP000016933"/>
    </source>
</evidence>
<organism evidence="1 2">
    <name type="scientific">Dothistroma septosporum (strain NZE10 / CBS 128990)</name>
    <name type="common">Red band needle blight fungus</name>
    <name type="synonym">Mycosphaerella pini</name>
    <dbReference type="NCBI Taxonomy" id="675120"/>
    <lineage>
        <taxon>Eukaryota</taxon>
        <taxon>Fungi</taxon>
        <taxon>Dikarya</taxon>
        <taxon>Ascomycota</taxon>
        <taxon>Pezizomycotina</taxon>
        <taxon>Dothideomycetes</taxon>
        <taxon>Dothideomycetidae</taxon>
        <taxon>Mycosphaerellales</taxon>
        <taxon>Mycosphaerellaceae</taxon>
        <taxon>Dothistroma</taxon>
    </lineage>
</organism>
<keyword evidence="2" id="KW-1185">Reference proteome</keyword>
<dbReference type="EMBL" id="KB446546">
    <property type="protein sequence ID" value="EME38999.1"/>
    <property type="molecule type" value="Genomic_DNA"/>
</dbReference>
<dbReference type="HOGENOM" id="CLU_2121010_0_0_1"/>
<sequence>MDIQTIAGAKAEDECTDAGHDLGFRSPWVALGWSTPSSRTVFRKHGWAGDRLTSITSLALMDPTSLRSLPFTYNLCPWLISIALVPSYGIGYMITQDLRLASTAPTVTIAPRAP</sequence>
<gene>
    <name evidence="1" type="ORF">DOTSEDRAFT_75632</name>
</gene>
<protein>
    <submittedName>
        <fullName evidence="1">Uncharacterized protein</fullName>
    </submittedName>
</protein>
<evidence type="ECO:0000313" key="1">
    <source>
        <dbReference type="EMBL" id="EME38999.1"/>
    </source>
</evidence>
<accession>M2Y117</accession>
<dbReference type="AlphaFoldDB" id="M2Y117"/>
<dbReference type="Proteomes" id="UP000016933">
    <property type="component" value="Unassembled WGS sequence"/>
</dbReference>
<reference evidence="1 2" key="2">
    <citation type="journal article" date="2012" name="PLoS Pathog.">
        <title>Diverse lifestyles and strategies of plant pathogenesis encoded in the genomes of eighteen Dothideomycetes fungi.</title>
        <authorList>
            <person name="Ohm R.A."/>
            <person name="Feau N."/>
            <person name="Henrissat B."/>
            <person name="Schoch C.L."/>
            <person name="Horwitz B.A."/>
            <person name="Barry K.W."/>
            <person name="Condon B.J."/>
            <person name="Copeland A.C."/>
            <person name="Dhillon B."/>
            <person name="Glaser F."/>
            <person name="Hesse C.N."/>
            <person name="Kosti I."/>
            <person name="LaButti K."/>
            <person name="Lindquist E.A."/>
            <person name="Lucas S."/>
            <person name="Salamov A.A."/>
            <person name="Bradshaw R.E."/>
            <person name="Ciuffetti L."/>
            <person name="Hamelin R.C."/>
            <person name="Kema G.H.J."/>
            <person name="Lawrence C."/>
            <person name="Scott J.A."/>
            <person name="Spatafora J.W."/>
            <person name="Turgeon B.G."/>
            <person name="de Wit P.J.G.M."/>
            <person name="Zhong S."/>
            <person name="Goodwin S.B."/>
            <person name="Grigoriev I.V."/>
        </authorList>
    </citation>
    <scope>NUCLEOTIDE SEQUENCE [LARGE SCALE GENOMIC DNA]</scope>
    <source>
        <strain evidence="2">NZE10 / CBS 128990</strain>
    </source>
</reference>